<evidence type="ECO:0000313" key="5">
    <source>
        <dbReference type="RefSeq" id="XP_022302092.1"/>
    </source>
</evidence>
<dbReference type="Gene3D" id="3.90.320.10">
    <property type="match status" value="1"/>
</dbReference>
<dbReference type="OrthoDB" id="6158042at2759"/>
<dbReference type="PANTHER" id="PTHR46609:SF8">
    <property type="entry name" value="YQAJ VIRAL RECOMBINASE DOMAIN-CONTAINING PROTEIN"/>
    <property type="match status" value="1"/>
</dbReference>
<dbReference type="InterPro" id="IPR051703">
    <property type="entry name" value="NF-kappa-B_Signaling_Reg"/>
</dbReference>
<accession>A0A8B8BFF9</accession>
<dbReference type="InterPro" id="IPR011604">
    <property type="entry name" value="PDDEXK-like_dom_sf"/>
</dbReference>
<protein>
    <submittedName>
        <fullName evidence="3 4">Uncharacterized protein LOC111110051</fullName>
    </submittedName>
</protein>
<keyword evidence="2" id="KW-1185">Reference proteome</keyword>
<dbReference type="GO" id="GO:0006281">
    <property type="term" value="P:DNA repair"/>
    <property type="evidence" value="ECO:0007669"/>
    <property type="project" value="UniProtKB-ARBA"/>
</dbReference>
<dbReference type="RefSeq" id="XP_022302091.1">
    <property type="nucleotide sequence ID" value="XM_022446383.1"/>
</dbReference>
<name>A0A8B8BFF9_CRAVI</name>
<reference evidence="3 4" key="1">
    <citation type="submission" date="2025-04" db="UniProtKB">
        <authorList>
            <consortium name="RefSeq"/>
        </authorList>
    </citation>
    <scope>IDENTIFICATION</scope>
    <source>
        <tissue evidence="3 4">Whole sample</tissue>
    </source>
</reference>
<dbReference type="Proteomes" id="UP000694844">
    <property type="component" value="Chromosome 8"/>
</dbReference>
<dbReference type="SUPFAM" id="SSF52980">
    <property type="entry name" value="Restriction endonuclease-like"/>
    <property type="match status" value="1"/>
</dbReference>
<dbReference type="InterPro" id="IPR011335">
    <property type="entry name" value="Restrct_endonuc-II-like"/>
</dbReference>
<dbReference type="Pfam" id="PF09588">
    <property type="entry name" value="YqaJ"/>
    <property type="match status" value="1"/>
</dbReference>
<organism evidence="2 5">
    <name type="scientific">Crassostrea virginica</name>
    <name type="common">Eastern oyster</name>
    <dbReference type="NCBI Taxonomy" id="6565"/>
    <lineage>
        <taxon>Eukaryota</taxon>
        <taxon>Metazoa</taxon>
        <taxon>Spiralia</taxon>
        <taxon>Lophotrochozoa</taxon>
        <taxon>Mollusca</taxon>
        <taxon>Bivalvia</taxon>
        <taxon>Autobranchia</taxon>
        <taxon>Pteriomorphia</taxon>
        <taxon>Ostreida</taxon>
        <taxon>Ostreoidea</taxon>
        <taxon>Ostreidae</taxon>
        <taxon>Crassostrea</taxon>
    </lineage>
</organism>
<evidence type="ECO:0000313" key="3">
    <source>
        <dbReference type="RefSeq" id="XP_022302090.1"/>
    </source>
</evidence>
<dbReference type="InterPro" id="IPR019080">
    <property type="entry name" value="YqaJ_viral_recombinase"/>
</dbReference>
<sequence length="379" mass="43120">MLLIEQWKIAGLKEIPSQMSSTSLPQQWDKPRGEKIRPEPVSQMIIARPTNITRKRKPIVASYMNTQKTAIQDSDVQHLKKLKGSAVSYLVDGFDVAAMPSVQTPLGLQHVGSALSYHAPLVQPITEPRIANSCGDTVFPKTLSICDPPNIQHLEHEWSDLDITHSEASKLEKLTRNQSEDQKWQEERKKRITASNFGIVMKRKKDVNTTFLKNTFRKNEFSSSSTSYGKANENVAKQIYIKKTGNHLHDIGLIVNPSLPFLGATPDGITCEQSVTGIIEVKCPYSVRDMSINDACETRQDFFLQKDGDLFHLKNDHAHWYQVQGQLLVSGAPFCDFITYTKQDFYVERIFPHSPTMNDLIKKLSLFYVQHFKPFVHNY</sequence>
<evidence type="ECO:0000259" key="1">
    <source>
        <dbReference type="Pfam" id="PF09588"/>
    </source>
</evidence>
<evidence type="ECO:0000313" key="4">
    <source>
        <dbReference type="RefSeq" id="XP_022302091.1"/>
    </source>
</evidence>
<dbReference type="KEGG" id="cvn:111110051"/>
<dbReference type="CDD" id="cd22343">
    <property type="entry name" value="PDDEXK_lambda_exonuclease-like"/>
    <property type="match status" value="1"/>
</dbReference>
<feature type="domain" description="YqaJ viral recombinase" evidence="1">
    <location>
        <begin position="183"/>
        <end position="332"/>
    </location>
</feature>
<gene>
    <name evidence="3 4 5" type="primary">LOC111110051</name>
</gene>
<dbReference type="AlphaFoldDB" id="A0A8B8BFF9"/>
<dbReference type="RefSeq" id="XP_022302092.1">
    <property type="nucleotide sequence ID" value="XM_022446384.1"/>
</dbReference>
<dbReference type="GeneID" id="111110051"/>
<proteinExistence type="predicted"/>
<dbReference type="PANTHER" id="PTHR46609">
    <property type="entry name" value="EXONUCLEASE, PHAGE-TYPE/RECB, C-TERMINAL DOMAIN-CONTAINING PROTEIN"/>
    <property type="match status" value="1"/>
</dbReference>
<evidence type="ECO:0000313" key="2">
    <source>
        <dbReference type="Proteomes" id="UP000694844"/>
    </source>
</evidence>
<dbReference type="RefSeq" id="XP_022302090.1">
    <property type="nucleotide sequence ID" value="XM_022446382.1"/>
</dbReference>